<dbReference type="PANTHER" id="PTHR33449:SF1">
    <property type="entry name" value="NUCLEOID-ASSOCIATED PROTEIN YBAB"/>
    <property type="match status" value="1"/>
</dbReference>
<reference evidence="4 5" key="1">
    <citation type="submission" date="2020-08" db="EMBL/GenBank/DDBJ databases">
        <title>Genomic Encyclopedia of Type Strains, Phase IV (KMG-IV): sequencing the most valuable type-strain genomes for metagenomic binning, comparative biology and taxonomic classification.</title>
        <authorList>
            <person name="Goeker M."/>
        </authorList>
    </citation>
    <scope>NUCLEOTIDE SEQUENCE [LARGE SCALE GENOMIC DNA]</scope>
    <source>
        <strain evidence="4 5">YIM 65646</strain>
    </source>
</reference>
<dbReference type="Pfam" id="PF02575">
    <property type="entry name" value="YbaB_DNA_bd"/>
    <property type="match status" value="1"/>
</dbReference>
<dbReference type="NCBIfam" id="TIGR00103">
    <property type="entry name" value="DNA_YbaB_EbfC"/>
    <property type="match status" value="1"/>
</dbReference>
<dbReference type="PIRSF" id="PIRSF004555">
    <property type="entry name" value="UCP004555"/>
    <property type="match status" value="1"/>
</dbReference>
<comment type="subunit">
    <text evidence="2">Homodimer.</text>
</comment>
<dbReference type="GO" id="GO:0005829">
    <property type="term" value="C:cytosol"/>
    <property type="evidence" value="ECO:0007669"/>
    <property type="project" value="TreeGrafter"/>
</dbReference>
<evidence type="ECO:0000256" key="3">
    <source>
        <dbReference type="SAM" id="Coils"/>
    </source>
</evidence>
<organism evidence="4 5">
    <name type="scientific">Phytomonospora endophytica</name>
    <dbReference type="NCBI Taxonomy" id="714109"/>
    <lineage>
        <taxon>Bacteria</taxon>
        <taxon>Bacillati</taxon>
        <taxon>Actinomycetota</taxon>
        <taxon>Actinomycetes</taxon>
        <taxon>Micromonosporales</taxon>
        <taxon>Micromonosporaceae</taxon>
        <taxon>Phytomonospora</taxon>
    </lineage>
</organism>
<accession>A0A841FDB7</accession>
<comment type="similarity">
    <text evidence="2">Belongs to the YbaB/EbfC family.</text>
</comment>
<dbReference type="InterPro" id="IPR004401">
    <property type="entry name" value="YbaB/EbfC"/>
</dbReference>
<dbReference type="HAMAP" id="MF_00274">
    <property type="entry name" value="DNA_YbaB_EbfC"/>
    <property type="match status" value="1"/>
</dbReference>
<dbReference type="PANTHER" id="PTHR33449">
    <property type="entry name" value="NUCLEOID-ASSOCIATED PROTEIN YBAB"/>
    <property type="match status" value="1"/>
</dbReference>
<evidence type="ECO:0000313" key="4">
    <source>
        <dbReference type="EMBL" id="MBB6035271.1"/>
    </source>
</evidence>
<proteinExistence type="inferred from homology"/>
<dbReference type="EMBL" id="JACHGT010000006">
    <property type="protein sequence ID" value="MBB6035271.1"/>
    <property type="molecule type" value="Genomic_DNA"/>
</dbReference>
<dbReference type="SUPFAM" id="SSF82607">
    <property type="entry name" value="YbaB-like"/>
    <property type="match status" value="1"/>
</dbReference>
<evidence type="ECO:0000313" key="5">
    <source>
        <dbReference type="Proteomes" id="UP000548476"/>
    </source>
</evidence>
<dbReference type="Proteomes" id="UP000548476">
    <property type="component" value="Unassembled WGS sequence"/>
</dbReference>
<keyword evidence="2" id="KW-0963">Cytoplasm</keyword>
<comment type="subcellular location">
    <subcellularLocation>
        <location evidence="2">Cytoplasm</location>
        <location evidence="2">Nucleoid</location>
    </subcellularLocation>
</comment>
<dbReference type="GO" id="GO:0003677">
    <property type="term" value="F:DNA binding"/>
    <property type="evidence" value="ECO:0007669"/>
    <property type="project" value="UniProtKB-UniRule"/>
</dbReference>
<gene>
    <name evidence="4" type="ORF">HNR73_003128</name>
</gene>
<keyword evidence="1 2" id="KW-0238">DNA-binding</keyword>
<sequence>MMPDMQGLLQQAQQMQQQYAEAQAELAAAKVEGSAGGGLVKAVVTGDNTLVSVSIDPSVVDADDIETLEDLVVAAVHAAGEEARKLAEQKLGALTQGLGGLGDSLGLPGF</sequence>
<keyword evidence="5" id="KW-1185">Reference proteome</keyword>
<keyword evidence="3" id="KW-0175">Coiled coil</keyword>
<dbReference type="InterPro" id="IPR036894">
    <property type="entry name" value="YbaB-like_sf"/>
</dbReference>
<protein>
    <recommendedName>
        <fullName evidence="2">Nucleoid-associated protein HNR73_003128</fullName>
    </recommendedName>
</protein>
<dbReference type="AlphaFoldDB" id="A0A841FDB7"/>
<dbReference type="GO" id="GO:0043590">
    <property type="term" value="C:bacterial nucleoid"/>
    <property type="evidence" value="ECO:0007669"/>
    <property type="project" value="UniProtKB-UniRule"/>
</dbReference>
<feature type="coiled-coil region" evidence="3">
    <location>
        <begin position="5"/>
        <end position="32"/>
    </location>
</feature>
<evidence type="ECO:0000256" key="2">
    <source>
        <dbReference type="HAMAP-Rule" id="MF_00274"/>
    </source>
</evidence>
<name>A0A841FDB7_9ACTN</name>
<comment type="caution">
    <text evidence="4">The sequence shown here is derived from an EMBL/GenBank/DDBJ whole genome shotgun (WGS) entry which is preliminary data.</text>
</comment>
<dbReference type="Gene3D" id="3.30.1310.10">
    <property type="entry name" value="Nucleoid-associated protein YbaB-like domain"/>
    <property type="match status" value="1"/>
</dbReference>
<comment type="function">
    <text evidence="2">Binds to DNA and alters its conformation. May be involved in regulation of gene expression, nucleoid organization and DNA protection.</text>
</comment>
<evidence type="ECO:0000256" key="1">
    <source>
        <dbReference type="ARBA" id="ARBA00023125"/>
    </source>
</evidence>